<dbReference type="AlphaFoldDB" id="A0AB39XXF1"/>
<accession>A0AB39XXF1</accession>
<gene>
    <name evidence="1" type="ORF">AB5J51_00015</name>
</gene>
<proteinExistence type="predicted"/>
<evidence type="ECO:0000313" key="1">
    <source>
        <dbReference type="EMBL" id="XDV61491.1"/>
    </source>
</evidence>
<reference evidence="1" key="1">
    <citation type="submission" date="2024-08" db="EMBL/GenBank/DDBJ databases">
        <authorList>
            <person name="Yu S.T."/>
        </authorList>
    </citation>
    <scope>NUCLEOTIDE SEQUENCE</scope>
    <source>
        <strain evidence="1">R33</strain>
    </source>
</reference>
<dbReference type="RefSeq" id="WP_369776265.1">
    <property type="nucleotide sequence ID" value="NZ_CP165727.1"/>
</dbReference>
<organism evidence="1">
    <name type="scientific">Streptomyces sp. R33</name>
    <dbReference type="NCBI Taxonomy" id="3238629"/>
    <lineage>
        <taxon>Bacteria</taxon>
        <taxon>Bacillati</taxon>
        <taxon>Actinomycetota</taxon>
        <taxon>Actinomycetes</taxon>
        <taxon>Kitasatosporales</taxon>
        <taxon>Streptomycetaceae</taxon>
        <taxon>Streptomyces</taxon>
    </lineage>
</organism>
<dbReference type="EMBL" id="CP165727">
    <property type="protein sequence ID" value="XDV61491.1"/>
    <property type="molecule type" value="Genomic_DNA"/>
</dbReference>
<name>A0AB39XXF1_9ACTN</name>
<sequence length="191" mass="21336">MGYDMYVEDGPGEAERIAVEEAHERLKQARATGTGVLEAYQRIDVATRSYYRFNVWDMGTARELMGAFGMLTFEDEPTWPDVAEYTEARAALEKEPDDEAVRQAEEAARARVSAAVEAVRTTDRGGPGIAHYKLCSNDAWLVSPREIEAALRAYAGAVSEDREEAGRDFGPWESWIQFLTQAQTRGGFRVC</sequence>
<protein>
    <submittedName>
        <fullName evidence="1">Uncharacterized protein</fullName>
    </submittedName>
</protein>